<organism evidence="9 10">
    <name type="scientific">Roridomyces roridus</name>
    <dbReference type="NCBI Taxonomy" id="1738132"/>
    <lineage>
        <taxon>Eukaryota</taxon>
        <taxon>Fungi</taxon>
        <taxon>Dikarya</taxon>
        <taxon>Basidiomycota</taxon>
        <taxon>Agaricomycotina</taxon>
        <taxon>Agaricomycetes</taxon>
        <taxon>Agaricomycetidae</taxon>
        <taxon>Agaricales</taxon>
        <taxon>Marasmiineae</taxon>
        <taxon>Mycenaceae</taxon>
        <taxon>Roridomyces</taxon>
    </lineage>
</organism>
<dbReference type="GO" id="GO:0016020">
    <property type="term" value="C:membrane"/>
    <property type="evidence" value="ECO:0007669"/>
    <property type="project" value="UniProtKB-SubCell"/>
</dbReference>
<evidence type="ECO:0000259" key="8">
    <source>
        <dbReference type="Pfam" id="PF01694"/>
    </source>
</evidence>
<evidence type="ECO:0000313" key="9">
    <source>
        <dbReference type="EMBL" id="KAJ7623247.1"/>
    </source>
</evidence>
<dbReference type="Pfam" id="PF01694">
    <property type="entry name" value="Rhomboid"/>
    <property type="match status" value="1"/>
</dbReference>
<dbReference type="AlphaFoldDB" id="A0AAD7BJK8"/>
<evidence type="ECO:0000256" key="2">
    <source>
        <dbReference type="ARBA" id="ARBA00009045"/>
    </source>
</evidence>
<evidence type="ECO:0000313" key="10">
    <source>
        <dbReference type="Proteomes" id="UP001221142"/>
    </source>
</evidence>
<sequence>MLWSALRPSSLPRSRSFIYSPRLFTATPLVAPSAVLQTERTLAQTIGRPSVRNQVLFALFGSCAVFAYAAAWTNIETDEWLEKLTRGRAPRTWPHTITSLDMKNAADLALAQELREGLKNVGVWTSGLGMATRNRIMYIWANVAQSYLNVTEGKRLCWKICLLNVGVYLAWKSRRFYPYMLRNFVHDPLSGRSITMLTSMFGSRMAVVLALNVFFLDGFGSSASFHLLQRQDRLPEGQLEATSRYHFLAFFISAGLFAALVSHITHLKVLYPRLIARLSLPSNLPQPKPDTWASAIRTPAPISGTRAFFRSWFPSGQPKLRLTSRTGGTGALYALMTLTALGFPNAEIALFYPPDYSVPIQWAVGSLVLLDIVGISRGWKFFDHIAHMGGTAFGAVYYVYGPRFWSWLRTVIADPSPVDVK</sequence>
<keyword evidence="3 7" id="KW-0812">Transmembrane</keyword>
<dbReference type="InterPro" id="IPR050925">
    <property type="entry name" value="Rhomboid_protease_S54"/>
</dbReference>
<comment type="caution">
    <text evidence="9">The sequence shown here is derived from an EMBL/GenBank/DDBJ whole genome shotgun (WGS) entry which is preliminary data.</text>
</comment>
<name>A0AAD7BJK8_9AGAR</name>
<dbReference type="Proteomes" id="UP001221142">
    <property type="component" value="Unassembled WGS sequence"/>
</dbReference>
<feature type="transmembrane region" description="Helical" evidence="7">
    <location>
        <begin position="381"/>
        <end position="400"/>
    </location>
</feature>
<evidence type="ECO:0000256" key="5">
    <source>
        <dbReference type="ARBA" id="ARBA00022989"/>
    </source>
</evidence>
<evidence type="ECO:0000256" key="3">
    <source>
        <dbReference type="ARBA" id="ARBA00022692"/>
    </source>
</evidence>
<feature type="transmembrane region" description="Helical" evidence="7">
    <location>
        <begin position="206"/>
        <end position="227"/>
    </location>
</feature>
<keyword evidence="10" id="KW-1185">Reference proteome</keyword>
<evidence type="ECO:0000256" key="6">
    <source>
        <dbReference type="ARBA" id="ARBA00023136"/>
    </source>
</evidence>
<comment type="subcellular location">
    <subcellularLocation>
        <location evidence="1">Membrane</location>
        <topology evidence="1">Multi-pass membrane protein</topology>
    </subcellularLocation>
</comment>
<feature type="transmembrane region" description="Helical" evidence="7">
    <location>
        <begin position="358"/>
        <end position="374"/>
    </location>
</feature>
<proteinExistence type="inferred from homology"/>
<dbReference type="GO" id="GO:0004252">
    <property type="term" value="F:serine-type endopeptidase activity"/>
    <property type="evidence" value="ECO:0007669"/>
    <property type="project" value="InterPro"/>
</dbReference>
<evidence type="ECO:0000256" key="7">
    <source>
        <dbReference type="SAM" id="Phobius"/>
    </source>
</evidence>
<dbReference type="PANTHER" id="PTHR43731">
    <property type="entry name" value="RHOMBOID PROTEASE"/>
    <property type="match status" value="1"/>
</dbReference>
<keyword evidence="4" id="KW-0378">Hydrolase</keyword>
<dbReference type="GO" id="GO:0006465">
    <property type="term" value="P:signal peptide processing"/>
    <property type="evidence" value="ECO:0007669"/>
    <property type="project" value="TreeGrafter"/>
</dbReference>
<dbReference type="InterPro" id="IPR035952">
    <property type="entry name" value="Rhomboid-like_sf"/>
</dbReference>
<dbReference type="InterPro" id="IPR022764">
    <property type="entry name" value="Peptidase_S54_rhomboid_dom"/>
</dbReference>
<keyword evidence="6 7" id="KW-0472">Membrane</keyword>
<dbReference type="EMBL" id="JARKIF010000014">
    <property type="protein sequence ID" value="KAJ7623247.1"/>
    <property type="molecule type" value="Genomic_DNA"/>
</dbReference>
<accession>A0AAD7BJK8</accession>
<feature type="transmembrane region" description="Helical" evidence="7">
    <location>
        <begin position="331"/>
        <end position="352"/>
    </location>
</feature>
<feature type="transmembrane region" description="Helical" evidence="7">
    <location>
        <begin position="247"/>
        <end position="271"/>
    </location>
</feature>
<feature type="domain" description="Peptidase S54 rhomboid" evidence="8">
    <location>
        <begin position="325"/>
        <end position="400"/>
    </location>
</feature>
<evidence type="ECO:0000256" key="1">
    <source>
        <dbReference type="ARBA" id="ARBA00004141"/>
    </source>
</evidence>
<keyword evidence="5 7" id="KW-1133">Transmembrane helix</keyword>
<gene>
    <name evidence="9" type="ORF">FB45DRAFT_837319</name>
</gene>
<comment type="similarity">
    <text evidence="2">Belongs to the peptidase S54 family.</text>
</comment>
<dbReference type="PANTHER" id="PTHR43731:SF14">
    <property type="entry name" value="PRESENILIN-ASSOCIATED RHOMBOID-LIKE PROTEIN, MITOCHONDRIAL"/>
    <property type="match status" value="1"/>
</dbReference>
<protein>
    <recommendedName>
        <fullName evidence="8">Peptidase S54 rhomboid domain-containing protein</fullName>
    </recommendedName>
</protein>
<dbReference type="SUPFAM" id="SSF144091">
    <property type="entry name" value="Rhomboid-like"/>
    <property type="match status" value="1"/>
</dbReference>
<dbReference type="Gene3D" id="1.20.1540.10">
    <property type="entry name" value="Rhomboid-like"/>
    <property type="match status" value="1"/>
</dbReference>
<evidence type="ECO:0000256" key="4">
    <source>
        <dbReference type="ARBA" id="ARBA00022801"/>
    </source>
</evidence>
<reference evidence="9" key="1">
    <citation type="submission" date="2023-03" db="EMBL/GenBank/DDBJ databases">
        <title>Massive genome expansion in bonnet fungi (Mycena s.s.) driven by repeated elements and novel gene families across ecological guilds.</title>
        <authorList>
            <consortium name="Lawrence Berkeley National Laboratory"/>
            <person name="Harder C.B."/>
            <person name="Miyauchi S."/>
            <person name="Viragh M."/>
            <person name="Kuo A."/>
            <person name="Thoen E."/>
            <person name="Andreopoulos B."/>
            <person name="Lu D."/>
            <person name="Skrede I."/>
            <person name="Drula E."/>
            <person name="Henrissat B."/>
            <person name="Morin E."/>
            <person name="Kohler A."/>
            <person name="Barry K."/>
            <person name="LaButti K."/>
            <person name="Morin E."/>
            <person name="Salamov A."/>
            <person name="Lipzen A."/>
            <person name="Mereny Z."/>
            <person name="Hegedus B."/>
            <person name="Baldrian P."/>
            <person name="Stursova M."/>
            <person name="Weitz H."/>
            <person name="Taylor A."/>
            <person name="Grigoriev I.V."/>
            <person name="Nagy L.G."/>
            <person name="Martin F."/>
            <person name="Kauserud H."/>
        </authorList>
    </citation>
    <scope>NUCLEOTIDE SEQUENCE</scope>
    <source>
        <strain evidence="9">9284</strain>
    </source>
</reference>